<reference evidence="2 3" key="1">
    <citation type="submission" date="2016-01" db="EMBL/GenBank/DDBJ databases">
        <title>Amycolatopsis coloradensis genome sequencing and assembly.</title>
        <authorList>
            <person name="Mayilraj S."/>
        </authorList>
    </citation>
    <scope>NUCLEOTIDE SEQUENCE [LARGE SCALE GENOMIC DNA]</scope>
    <source>
        <strain evidence="2 3">DSM 44225</strain>
    </source>
</reference>
<evidence type="ECO:0000313" key="3">
    <source>
        <dbReference type="Proteomes" id="UP000187486"/>
    </source>
</evidence>
<dbReference type="Proteomes" id="UP000187486">
    <property type="component" value="Unassembled WGS sequence"/>
</dbReference>
<dbReference type="RefSeq" id="WP_076161675.1">
    <property type="nucleotide sequence ID" value="NZ_JBEZVB010000058.1"/>
</dbReference>
<dbReference type="Gene3D" id="3.50.50.60">
    <property type="entry name" value="FAD/NAD(P)-binding domain"/>
    <property type="match status" value="3"/>
</dbReference>
<sequence>MRKVLIVGAGQSGLQLALSLLGHDYDVTVMSARTPDEIRSGKVMSTQCMFHSALQHERDHELNLWEDETVRVEGLGVSIAGPDGADEPSAVERASGWSRVLDWFGPLEHFAQSVDQRVKMASWLELVEERGGKVVIHGVTTSDLAPLAKLYDLVVIAAGKGELVQLFDRIPELSPYTEPQRALSLAYVHGMEPRPEHPDKAAVRFNIIPGVGELFMIPAYTLSGNCDILFFEGVPGGPLDCWGDRPSPQAHLDRILSLMKQFLPWEYERSRNVVLTDEKATLAGGYTPVVRNAVGKLPSGTVVLGMADVVVANDPITGQGSNNASHCAASYLDSILDRGDKPFDEAWMTAAFDKYWEYAQHVTTWTNAMLRPPPPHVLQIIGAAGEKPAVAKRFANGFSDPTDFQHWFFDPAKAEKFLAEA</sequence>
<feature type="domain" description="Styrene monooxygenase StyA putative substrate binding" evidence="1">
    <location>
        <begin position="159"/>
        <end position="269"/>
    </location>
</feature>
<protein>
    <submittedName>
        <fullName evidence="2">Oxygenase</fullName>
    </submittedName>
</protein>
<dbReference type="SUPFAM" id="SSF51905">
    <property type="entry name" value="FAD/NAD(P)-binding domain"/>
    <property type="match status" value="1"/>
</dbReference>
<dbReference type="Pfam" id="PF17885">
    <property type="entry name" value="Smoa_sbd"/>
    <property type="match status" value="1"/>
</dbReference>
<dbReference type="InterPro" id="IPR041654">
    <property type="entry name" value="StyA_sbd"/>
</dbReference>
<gene>
    <name evidence="2" type="ORF">BS329_16485</name>
</gene>
<dbReference type="InterPro" id="IPR036188">
    <property type="entry name" value="FAD/NAD-bd_sf"/>
</dbReference>
<dbReference type="EMBL" id="MQUQ01000008">
    <property type="protein sequence ID" value="OLZ51390.1"/>
    <property type="molecule type" value="Genomic_DNA"/>
</dbReference>
<accession>A0A1R0KTL0</accession>
<name>A0A1R0KTL0_9PSEU</name>
<proteinExistence type="predicted"/>
<comment type="caution">
    <text evidence="2">The sequence shown here is derived from an EMBL/GenBank/DDBJ whole genome shotgun (WGS) entry which is preliminary data.</text>
</comment>
<evidence type="ECO:0000259" key="1">
    <source>
        <dbReference type="Pfam" id="PF17885"/>
    </source>
</evidence>
<keyword evidence="3" id="KW-1185">Reference proteome</keyword>
<organism evidence="2 3">
    <name type="scientific">Amycolatopsis coloradensis</name>
    <dbReference type="NCBI Taxonomy" id="76021"/>
    <lineage>
        <taxon>Bacteria</taxon>
        <taxon>Bacillati</taxon>
        <taxon>Actinomycetota</taxon>
        <taxon>Actinomycetes</taxon>
        <taxon>Pseudonocardiales</taxon>
        <taxon>Pseudonocardiaceae</taxon>
        <taxon>Amycolatopsis</taxon>
    </lineage>
</organism>
<dbReference type="OrthoDB" id="3414915at2"/>
<dbReference type="STRING" id="76021.BS329_16485"/>
<dbReference type="AlphaFoldDB" id="A0A1R0KTL0"/>
<evidence type="ECO:0000313" key="2">
    <source>
        <dbReference type="EMBL" id="OLZ51390.1"/>
    </source>
</evidence>